<keyword evidence="1" id="KW-1133">Transmembrane helix</keyword>
<feature type="transmembrane region" description="Helical" evidence="1">
    <location>
        <begin position="12"/>
        <end position="30"/>
    </location>
</feature>
<name>L0DXE0_THIND</name>
<dbReference type="RefSeq" id="WP_015258163.1">
    <property type="nucleotide sequence ID" value="NC_019902.2"/>
</dbReference>
<dbReference type="KEGG" id="tni:TVNIR_1355"/>
<dbReference type="HOGENOM" id="CLU_204733_0_0_6"/>
<dbReference type="STRING" id="1255043.TVNIR_1355"/>
<dbReference type="OrthoDB" id="5785330at2"/>
<proteinExistence type="predicted"/>
<sequence>MATQDDGTRSYFILGNVILGVAALMLFFFGPLWEHLGIWALFLWMVLAALGVYLISTGSGSSPPGPPN</sequence>
<evidence type="ECO:0000313" key="2">
    <source>
        <dbReference type="EMBL" id="AGA33026.1"/>
    </source>
</evidence>
<dbReference type="AlphaFoldDB" id="L0DXE0"/>
<dbReference type="EMBL" id="CP003989">
    <property type="protein sequence ID" value="AGA33026.1"/>
    <property type="molecule type" value="Genomic_DNA"/>
</dbReference>
<organism evidence="2 3">
    <name type="scientific">Thioalkalivibrio nitratireducens (strain DSM 14787 / UNIQEM 213 / ALEN2)</name>
    <dbReference type="NCBI Taxonomy" id="1255043"/>
    <lineage>
        <taxon>Bacteria</taxon>
        <taxon>Pseudomonadati</taxon>
        <taxon>Pseudomonadota</taxon>
        <taxon>Gammaproteobacteria</taxon>
        <taxon>Chromatiales</taxon>
        <taxon>Ectothiorhodospiraceae</taxon>
        <taxon>Thioalkalivibrio</taxon>
    </lineage>
</organism>
<dbReference type="eggNOG" id="ENOG5033DKI">
    <property type="taxonomic scope" value="Bacteria"/>
</dbReference>
<evidence type="ECO:0000256" key="1">
    <source>
        <dbReference type="SAM" id="Phobius"/>
    </source>
</evidence>
<protein>
    <submittedName>
        <fullName evidence="2">Uncharacterized protein</fullName>
    </submittedName>
</protein>
<keyword evidence="3" id="KW-1185">Reference proteome</keyword>
<evidence type="ECO:0000313" key="3">
    <source>
        <dbReference type="Proteomes" id="UP000010809"/>
    </source>
</evidence>
<gene>
    <name evidence="2" type="ordered locus">TVNIR_1355</name>
</gene>
<keyword evidence="1" id="KW-0472">Membrane</keyword>
<reference evidence="2" key="1">
    <citation type="submission" date="2015-12" db="EMBL/GenBank/DDBJ databases">
        <authorList>
            <person name="Tikhonova T.V."/>
            <person name="Pavlov A.R."/>
            <person name="Beletsky A.V."/>
            <person name="Mardanov A.V."/>
            <person name="Sorokin D.Y."/>
            <person name="Ravin N.V."/>
            <person name="Popov V.O."/>
        </authorList>
    </citation>
    <scope>NUCLEOTIDE SEQUENCE</scope>
    <source>
        <strain evidence="2">DSM 14787</strain>
    </source>
</reference>
<accession>L0DXE0</accession>
<keyword evidence="1" id="KW-0812">Transmembrane</keyword>
<dbReference type="PATRIC" id="fig|1255043.3.peg.1371"/>
<dbReference type="Proteomes" id="UP000010809">
    <property type="component" value="Chromosome"/>
</dbReference>
<feature type="transmembrane region" description="Helical" evidence="1">
    <location>
        <begin position="36"/>
        <end position="55"/>
    </location>
</feature>